<organism evidence="2 3">
    <name type="scientific">Altererythrobacter ishigakiensis</name>
    <dbReference type="NCBI Taxonomy" id="476157"/>
    <lineage>
        <taxon>Bacteria</taxon>
        <taxon>Pseudomonadati</taxon>
        <taxon>Pseudomonadota</taxon>
        <taxon>Alphaproteobacteria</taxon>
        <taxon>Sphingomonadales</taxon>
        <taxon>Erythrobacteraceae</taxon>
        <taxon>Altererythrobacter</taxon>
    </lineage>
</organism>
<gene>
    <name evidence="2" type="ORF">JN10_1793</name>
</gene>
<evidence type="ECO:0000313" key="3">
    <source>
        <dbReference type="Proteomes" id="UP000320547"/>
    </source>
</evidence>
<proteinExistence type="predicted"/>
<dbReference type="STRING" id="476157.GCA_001663155_01563"/>
<keyword evidence="1" id="KW-0472">Membrane</keyword>
<sequence length="58" mass="6052">MNRSTALVGIALCAILLFLDSSGIVDLGYFAYGLMFIILGLGTSVLVSVRSVKDDANG</sequence>
<keyword evidence="1" id="KW-0812">Transmembrane</keyword>
<reference evidence="2 3" key="1">
    <citation type="submission" date="2019-07" db="EMBL/GenBank/DDBJ databases">
        <title>Genomic Encyclopedia of Archaeal and Bacterial Type Strains, Phase II (KMG-II): from individual species to whole genera.</title>
        <authorList>
            <person name="Goeker M."/>
        </authorList>
    </citation>
    <scope>NUCLEOTIDE SEQUENCE [LARGE SCALE GENOMIC DNA]</scope>
    <source>
        <strain evidence="2 3">ATCC BAA-2084</strain>
    </source>
</reference>
<comment type="caution">
    <text evidence="2">The sequence shown here is derived from an EMBL/GenBank/DDBJ whole genome shotgun (WGS) entry which is preliminary data.</text>
</comment>
<dbReference type="EMBL" id="VLLK01000001">
    <property type="protein sequence ID" value="TWJ10134.1"/>
    <property type="molecule type" value="Genomic_DNA"/>
</dbReference>
<keyword evidence="1" id="KW-1133">Transmembrane helix</keyword>
<evidence type="ECO:0000256" key="1">
    <source>
        <dbReference type="SAM" id="Phobius"/>
    </source>
</evidence>
<accession>A0A562UWW4</accession>
<feature type="transmembrane region" description="Helical" evidence="1">
    <location>
        <begin position="31"/>
        <end position="49"/>
    </location>
</feature>
<name>A0A562UWW4_9SPHN</name>
<keyword evidence="3" id="KW-1185">Reference proteome</keyword>
<dbReference type="AlphaFoldDB" id="A0A562UWW4"/>
<protein>
    <submittedName>
        <fullName evidence="2">Uncharacterized protein</fullName>
    </submittedName>
</protein>
<evidence type="ECO:0000313" key="2">
    <source>
        <dbReference type="EMBL" id="TWJ10134.1"/>
    </source>
</evidence>
<dbReference type="Proteomes" id="UP000320547">
    <property type="component" value="Unassembled WGS sequence"/>
</dbReference>